<evidence type="ECO:0000313" key="2">
    <source>
        <dbReference type="Proteomes" id="UP000193228"/>
    </source>
</evidence>
<dbReference type="InterPro" id="IPR052517">
    <property type="entry name" value="GlcG_carb_metab_protein"/>
</dbReference>
<name>A0A1X7JG12_9BURK</name>
<dbReference type="InterPro" id="IPR038084">
    <property type="entry name" value="PduO/GlcC-like_sf"/>
</dbReference>
<dbReference type="Gene3D" id="3.30.450.150">
    <property type="entry name" value="Haem-degrading domain"/>
    <property type="match status" value="1"/>
</dbReference>
<reference evidence="2" key="1">
    <citation type="submission" date="2017-04" db="EMBL/GenBank/DDBJ databases">
        <authorList>
            <person name="Varghese N."/>
            <person name="Submissions S."/>
        </authorList>
    </citation>
    <scope>NUCLEOTIDE SEQUENCE [LARGE SCALE GENOMIC DNA]</scope>
    <source>
        <strain evidence="2">LMG 29540</strain>
    </source>
</reference>
<protein>
    <submittedName>
        <fullName evidence="1">Uncharacterized conserved protein GlcG, DUF336 family</fullName>
    </submittedName>
</protein>
<keyword evidence="2" id="KW-1185">Reference proteome</keyword>
<dbReference type="EMBL" id="FXAT01000002">
    <property type="protein sequence ID" value="SMG26713.1"/>
    <property type="molecule type" value="Genomic_DNA"/>
</dbReference>
<dbReference type="STRING" id="1515439.SAMN06265784_102571"/>
<sequence>MQTLTLNLASTIVDYALEKMDAINCQPLTVAVLDTGGHLLVLKRSDGSGILRPDIAIAKAWGVLGMGLGGRQLAQRAEAAPAFFAALSSISGGRIAPVQGGVLVRNDEGSLIGSVGISGDRSDVDETCAIYAIERAGLVADAG</sequence>
<dbReference type="PANTHER" id="PTHR34309:SF10">
    <property type="entry name" value="SLR1406 PROTEIN"/>
    <property type="match status" value="1"/>
</dbReference>
<dbReference type="OrthoDB" id="9815788at2"/>
<proteinExistence type="predicted"/>
<dbReference type="RefSeq" id="WP_085481688.1">
    <property type="nucleotide sequence ID" value="NZ_FXAT01000002.1"/>
</dbReference>
<dbReference type="Proteomes" id="UP000193228">
    <property type="component" value="Unassembled WGS sequence"/>
</dbReference>
<dbReference type="AlphaFoldDB" id="A0A1X7JG12"/>
<dbReference type="Pfam" id="PF03928">
    <property type="entry name" value="HbpS-like"/>
    <property type="match status" value="1"/>
</dbReference>
<organism evidence="1 2">
    <name type="scientific">Paraburkholderia susongensis</name>
    <dbReference type="NCBI Taxonomy" id="1515439"/>
    <lineage>
        <taxon>Bacteria</taxon>
        <taxon>Pseudomonadati</taxon>
        <taxon>Pseudomonadota</taxon>
        <taxon>Betaproteobacteria</taxon>
        <taxon>Burkholderiales</taxon>
        <taxon>Burkholderiaceae</taxon>
        <taxon>Paraburkholderia</taxon>
    </lineage>
</organism>
<dbReference type="InterPro" id="IPR005624">
    <property type="entry name" value="PduO/GlcC-like"/>
</dbReference>
<dbReference type="SUPFAM" id="SSF143744">
    <property type="entry name" value="GlcG-like"/>
    <property type="match status" value="1"/>
</dbReference>
<accession>A0A1X7JG12</accession>
<dbReference type="PANTHER" id="PTHR34309">
    <property type="entry name" value="SLR1406 PROTEIN"/>
    <property type="match status" value="1"/>
</dbReference>
<evidence type="ECO:0000313" key="1">
    <source>
        <dbReference type="EMBL" id="SMG26713.1"/>
    </source>
</evidence>
<gene>
    <name evidence="1" type="ORF">SAMN06265784_102571</name>
</gene>